<name>A0AAQ4DS98_AMBAM</name>
<gene>
    <name evidence="2" type="ORF">V5799_032051</name>
</gene>
<accession>A0AAQ4DS98</accession>
<sequence length="104" mass="11741">MTKSLLVRFRYRRRARKRKRKRAVAPTTRYRGNHVPRHITPNYGRRQKACVKIQRACVTATGKSVNVTAGSEIAVLEQGTLAAPLFLLQSPPRCVAAFLVPVRT</sequence>
<proteinExistence type="predicted"/>
<protein>
    <submittedName>
        <fullName evidence="2">Uncharacterized protein</fullName>
    </submittedName>
</protein>
<evidence type="ECO:0000313" key="2">
    <source>
        <dbReference type="EMBL" id="KAK8765338.1"/>
    </source>
</evidence>
<reference evidence="2 3" key="1">
    <citation type="journal article" date="2023" name="Arcadia Sci">
        <title>De novo assembly of a long-read Amblyomma americanum tick genome.</title>
        <authorList>
            <person name="Chou S."/>
            <person name="Poskanzer K.E."/>
            <person name="Rollins M."/>
            <person name="Thuy-Boun P.S."/>
        </authorList>
    </citation>
    <scope>NUCLEOTIDE SEQUENCE [LARGE SCALE GENOMIC DNA]</scope>
    <source>
        <strain evidence="2">F_SG_1</strain>
        <tissue evidence="2">Salivary glands</tissue>
    </source>
</reference>
<organism evidence="2 3">
    <name type="scientific">Amblyomma americanum</name>
    <name type="common">Lone star tick</name>
    <dbReference type="NCBI Taxonomy" id="6943"/>
    <lineage>
        <taxon>Eukaryota</taxon>
        <taxon>Metazoa</taxon>
        <taxon>Ecdysozoa</taxon>
        <taxon>Arthropoda</taxon>
        <taxon>Chelicerata</taxon>
        <taxon>Arachnida</taxon>
        <taxon>Acari</taxon>
        <taxon>Parasitiformes</taxon>
        <taxon>Ixodida</taxon>
        <taxon>Ixodoidea</taxon>
        <taxon>Ixodidae</taxon>
        <taxon>Amblyomminae</taxon>
        <taxon>Amblyomma</taxon>
    </lineage>
</organism>
<feature type="region of interest" description="Disordered" evidence="1">
    <location>
        <begin position="15"/>
        <end position="41"/>
    </location>
</feature>
<keyword evidence="3" id="KW-1185">Reference proteome</keyword>
<evidence type="ECO:0000256" key="1">
    <source>
        <dbReference type="SAM" id="MobiDB-lite"/>
    </source>
</evidence>
<evidence type="ECO:0000313" key="3">
    <source>
        <dbReference type="Proteomes" id="UP001321473"/>
    </source>
</evidence>
<dbReference type="Proteomes" id="UP001321473">
    <property type="component" value="Unassembled WGS sequence"/>
</dbReference>
<dbReference type="AlphaFoldDB" id="A0AAQ4DS98"/>
<dbReference type="EMBL" id="JARKHS020027478">
    <property type="protein sequence ID" value="KAK8765338.1"/>
    <property type="molecule type" value="Genomic_DNA"/>
</dbReference>
<comment type="caution">
    <text evidence="2">The sequence shown here is derived from an EMBL/GenBank/DDBJ whole genome shotgun (WGS) entry which is preliminary data.</text>
</comment>